<dbReference type="Gene3D" id="2.40.50.100">
    <property type="match status" value="1"/>
</dbReference>
<dbReference type="GO" id="GO:0009317">
    <property type="term" value="C:acetyl-CoA carboxylase complex"/>
    <property type="evidence" value="ECO:0007669"/>
    <property type="project" value="InterPro"/>
</dbReference>
<accession>A0A941CMA7</accession>
<comment type="pathway">
    <text evidence="3">Lipid metabolism; fatty acid biosynthesis.</text>
</comment>
<dbReference type="PROSITE" id="PS50968">
    <property type="entry name" value="BIOTINYL_LIPOYL"/>
    <property type="match status" value="1"/>
</dbReference>
<dbReference type="InterPro" id="IPR001249">
    <property type="entry name" value="AcCoA_biotinCC"/>
</dbReference>
<comment type="function">
    <text evidence="3">This protein is a component of the acetyl coenzyme A carboxylase complex; first, biotin carboxylase catalyzes the carboxylation of the carrier protein and then the transcarboxylase transfers the carboxyl group to form malonyl-CoA.</text>
</comment>
<keyword evidence="3" id="KW-0276">Fatty acid metabolism</keyword>
<dbReference type="PANTHER" id="PTHR45266">
    <property type="entry name" value="OXALOACETATE DECARBOXYLASE ALPHA CHAIN"/>
    <property type="match status" value="1"/>
</dbReference>
<dbReference type="Proteomes" id="UP000675379">
    <property type="component" value="Unassembled WGS sequence"/>
</dbReference>
<dbReference type="CDD" id="cd06850">
    <property type="entry name" value="biotinyl_domain"/>
    <property type="match status" value="1"/>
</dbReference>
<name>A0A941CMA7_9CLOT</name>
<dbReference type="EMBL" id="JAGSCS010000002">
    <property type="protein sequence ID" value="MBR0575296.1"/>
    <property type="molecule type" value="Genomic_DNA"/>
</dbReference>
<dbReference type="PANTHER" id="PTHR45266:SF3">
    <property type="entry name" value="OXALOACETATE DECARBOXYLASE ALPHA CHAIN"/>
    <property type="match status" value="1"/>
</dbReference>
<dbReference type="InterPro" id="IPR050709">
    <property type="entry name" value="Biotin_Carboxyl_Carrier/Decarb"/>
</dbReference>
<dbReference type="Pfam" id="PF00364">
    <property type="entry name" value="Biotin_lipoyl"/>
    <property type="match status" value="1"/>
</dbReference>
<evidence type="ECO:0000256" key="1">
    <source>
        <dbReference type="ARBA" id="ARBA00017562"/>
    </source>
</evidence>
<dbReference type="SUPFAM" id="SSF51230">
    <property type="entry name" value="Single hybrid motif"/>
    <property type="match status" value="1"/>
</dbReference>
<dbReference type="PRINTS" id="PR01071">
    <property type="entry name" value="ACOABIOTINCC"/>
</dbReference>
<keyword evidence="3" id="KW-0444">Lipid biosynthesis</keyword>
<feature type="domain" description="Lipoyl-binding" evidence="4">
    <location>
        <begin position="75"/>
        <end position="151"/>
    </location>
</feature>
<dbReference type="InterPro" id="IPR011053">
    <property type="entry name" value="Single_hybrid_motif"/>
</dbReference>
<dbReference type="RefSeq" id="WP_211799803.1">
    <property type="nucleotide sequence ID" value="NZ_JAGSCS010000002.1"/>
</dbReference>
<dbReference type="InterPro" id="IPR000089">
    <property type="entry name" value="Biotin_lipoyl"/>
</dbReference>
<comment type="caution">
    <text evidence="5">The sequence shown here is derived from an EMBL/GenBank/DDBJ whole genome shotgun (WGS) entry which is preliminary data.</text>
</comment>
<evidence type="ECO:0000256" key="2">
    <source>
        <dbReference type="ARBA" id="ARBA00023267"/>
    </source>
</evidence>
<keyword evidence="3" id="KW-0275">Fatty acid biosynthesis</keyword>
<keyword evidence="2 3" id="KW-0092">Biotin</keyword>
<dbReference type="GO" id="GO:0006633">
    <property type="term" value="P:fatty acid biosynthetic process"/>
    <property type="evidence" value="ECO:0007669"/>
    <property type="project" value="UniProtKB-KW"/>
</dbReference>
<sequence>MELNDILLLLEKFESSDLTSLQVKLKGDEFQASRKGGELQVEAEAPVRVLRERREEAPVPVKEAAPGAAPLAENLYEVTSPLVGTFYSRPSENDAPFVKMGQSVKKGDILCILEAMKIMNEVKSPVDGIIRKVCLEDKDMTDFGKVLFLLEEA</sequence>
<keyword evidence="6" id="KW-1185">Reference proteome</keyword>
<proteinExistence type="predicted"/>
<keyword evidence="3" id="KW-0443">Lipid metabolism</keyword>
<dbReference type="AlphaFoldDB" id="A0A941CMA7"/>
<evidence type="ECO:0000259" key="4">
    <source>
        <dbReference type="PROSITE" id="PS50968"/>
    </source>
</evidence>
<evidence type="ECO:0000313" key="6">
    <source>
        <dbReference type="Proteomes" id="UP000675379"/>
    </source>
</evidence>
<reference evidence="5" key="1">
    <citation type="submission" date="2021-04" db="EMBL/GenBank/DDBJ databases">
        <title>Proteiniclasticum sedimins sp. nov., an obligate anaerobic bacterium isolated from anaerobic sludge.</title>
        <authorList>
            <person name="Liu J."/>
        </authorList>
    </citation>
    <scope>NUCLEOTIDE SEQUENCE</scope>
    <source>
        <strain evidence="5">BAD-10</strain>
    </source>
</reference>
<protein>
    <recommendedName>
        <fullName evidence="1 3">Biotin carboxyl carrier protein of acetyl-CoA carboxylase</fullName>
    </recommendedName>
</protein>
<organism evidence="5 6">
    <name type="scientific">Proteiniclasticum sediminis</name>
    <dbReference type="NCBI Taxonomy" id="2804028"/>
    <lineage>
        <taxon>Bacteria</taxon>
        <taxon>Bacillati</taxon>
        <taxon>Bacillota</taxon>
        <taxon>Clostridia</taxon>
        <taxon>Eubacteriales</taxon>
        <taxon>Clostridiaceae</taxon>
        <taxon>Proteiniclasticum</taxon>
    </lineage>
</organism>
<dbReference type="GO" id="GO:0003989">
    <property type="term" value="F:acetyl-CoA carboxylase activity"/>
    <property type="evidence" value="ECO:0007669"/>
    <property type="project" value="InterPro"/>
</dbReference>
<evidence type="ECO:0000313" key="5">
    <source>
        <dbReference type="EMBL" id="MBR0575296.1"/>
    </source>
</evidence>
<gene>
    <name evidence="5" type="ORF">KCG48_02970</name>
</gene>
<evidence type="ECO:0000256" key="3">
    <source>
        <dbReference type="RuleBase" id="RU364072"/>
    </source>
</evidence>